<evidence type="ECO:0000313" key="2">
    <source>
        <dbReference type="EMBL" id="NMD85150.1"/>
    </source>
</evidence>
<comment type="caution">
    <text evidence="2">The sequence shown here is derived from an EMBL/GenBank/DDBJ whole genome shotgun (WGS) entry which is preliminary data.</text>
</comment>
<dbReference type="Gene3D" id="3.30.700.10">
    <property type="entry name" value="Glycoprotein, Type 4 Pilin"/>
    <property type="match status" value="1"/>
</dbReference>
<evidence type="ECO:0000313" key="3">
    <source>
        <dbReference type="Proteomes" id="UP000576225"/>
    </source>
</evidence>
<dbReference type="PANTHER" id="PTHR30093">
    <property type="entry name" value="GENERAL SECRETION PATHWAY PROTEIN G"/>
    <property type="match status" value="1"/>
</dbReference>
<gene>
    <name evidence="2" type="ORF">HF882_00980</name>
</gene>
<dbReference type="InterPro" id="IPR012902">
    <property type="entry name" value="N_methyl_site"/>
</dbReference>
<evidence type="ECO:0000256" key="1">
    <source>
        <dbReference type="SAM" id="Phobius"/>
    </source>
</evidence>
<keyword evidence="1" id="KW-0812">Transmembrane</keyword>
<dbReference type="AlphaFoldDB" id="A0A848AU60"/>
<dbReference type="NCBIfam" id="TIGR02532">
    <property type="entry name" value="IV_pilin_GFxxxE"/>
    <property type="match status" value="1"/>
</dbReference>
<dbReference type="Pfam" id="PF07963">
    <property type="entry name" value="N_methyl"/>
    <property type="match status" value="1"/>
</dbReference>
<reference evidence="2 3" key="1">
    <citation type="submission" date="2020-04" db="EMBL/GenBank/DDBJ databases">
        <authorList>
            <person name="Hitch T.C.A."/>
            <person name="Wylensek D."/>
            <person name="Clavel T."/>
        </authorList>
    </citation>
    <scope>NUCLEOTIDE SEQUENCE [LARGE SCALE GENOMIC DNA]</scope>
    <source>
        <strain evidence="2 3">COR2-253-APC-1A</strain>
    </source>
</reference>
<dbReference type="Proteomes" id="UP000576225">
    <property type="component" value="Unassembled WGS sequence"/>
</dbReference>
<dbReference type="EMBL" id="JABAEW010000001">
    <property type="protein sequence ID" value="NMD85150.1"/>
    <property type="molecule type" value="Genomic_DNA"/>
</dbReference>
<keyword evidence="1" id="KW-1133">Transmembrane helix</keyword>
<name>A0A848AU60_9BACT</name>
<dbReference type="SUPFAM" id="SSF54523">
    <property type="entry name" value="Pili subunits"/>
    <property type="match status" value="1"/>
</dbReference>
<dbReference type="RefSeq" id="WP_168961230.1">
    <property type="nucleotide sequence ID" value="NZ_JABAEW010000001.1"/>
</dbReference>
<keyword evidence="1" id="KW-0472">Membrane</keyword>
<organism evidence="2 3">
    <name type="scientific">Victivallis vadensis</name>
    <dbReference type="NCBI Taxonomy" id="172901"/>
    <lineage>
        <taxon>Bacteria</taxon>
        <taxon>Pseudomonadati</taxon>
        <taxon>Lentisphaerota</taxon>
        <taxon>Lentisphaeria</taxon>
        <taxon>Victivallales</taxon>
        <taxon>Victivallaceae</taxon>
        <taxon>Victivallis</taxon>
    </lineage>
</organism>
<sequence>MKTNRHFTLIELLVVIAIIAILAGMLLPALNKARDRAKDIDCINRHKQLGTGIQMYTDDSRGLLPYIKGNNTDNSQSFANSKGSIPKSLAPYLSKKFMISGNEEVDKLWECPRLPYSKPNNWGTRFFCGRWLNGYLFLNKNASSSRMLAKTKDPSGKILVMDTLDNKTGNINEKLYFRPLQNGPGSSFKAERKGAHGTSNGTLFADGHAAGIHQSYWMNSGNTGLNNTAFNAHEPYQQGATGTVAQ</sequence>
<dbReference type="InterPro" id="IPR045584">
    <property type="entry name" value="Pilin-like"/>
</dbReference>
<proteinExistence type="predicted"/>
<feature type="transmembrane region" description="Helical" evidence="1">
    <location>
        <begin position="6"/>
        <end position="30"/>
    </location>
</feature>
<accession>A0A848AU60</accession>
<protein>
    <submittedName>
        <fullName evidence="2">Type II secretion system protein</fullName>
    </submittedName>
</protein>